<feature type="region of interest" description="Disordered" evidence="1">
    <location>
        <begin position="1"/>
        <end position="27"/>
    </location>
</feature>
<feature type="compositionally biased region" description="Basic and acidic residues" evidence="1">
    <location>
        <begin position="16"/>
        <end position="26"/>
    </location>
</feature>
<protein>
    <submittedName>
        <fullName evidence="2">Uncharacterized protein</fullName>
    </submittedName>
</protein>
<accession>A0ABM5TMV8</accession>
<dbReference type="Proteomes" id="UP000035366">
    <property type="component" value="Chromosome"/>
</dbReference>
<evidence type="ECO:0000256" key="1">
    <source>
        <dbReference type="SAM" id="MobiDB-lite"/>
    </source>
</evidence>
<name>A0ABM5TMV8_9ACTN</name>
<evidence type="ECO:0000313" key="2">
    <source>
        <dbReference type="EMBL" id="AKJ12237.1"/>
    </source>
</evidence>
<evidence type="ECO:0000313" key="3">
    <source>
        <dbReference type="Proteomes" id="UP000035366"/>
    </source>
</evidence>
<dbReference type="EMBL" id="CP011497">
    <property type="protein sequence ID" value="AKJ12237.1"/>
    <property type="molecule type" value="Genomic_DNA"/>
</dbReference>
<proteinExistence type="predicted"/>
<sequence>MGRRGARGGTAWGAEGRGRTPPDRAVTRARAVRPVGAALTPLPTMAVPYLPHSTLRQALPWRAPIAWGISKGITDADPAQVLSAVGAQLMSSSMR</sequence>
<gene>
    <name evidence="2" type="ORF">ABB07_20050</name>
</gene>
<keyword evidence="3" id="KW-1185">Reference proteome</keyword>
<reference evidence="2 3" key="1">
    <citation type="journal article" date="2015" name="ISME J.">
        <title>Draft Genome Sequence of Streptomyces incarnatus NRRL8089, which Produces the Nucleoside Antibiotic Sinefungin.</title>
        <authorList>
            <person name="Oshima K."/>
            <person name="Hattori M."/>
            <person name="Shimizu H."/>
            <person name="Fukuda K."/>
            <person name="Nemoto M."/>
            <person name="Inagaki K."/>
            <person name="Tamura T."/>
        </authorList>
    </citation>
    <scope>NUCLEOTIDE SEQUENCE [LARGE SCALE GENOMIC DNA]</scope>
    <source>
        <strain evidence="2 3">NRRL 8089</strain>
    </source>
</reference>
<organism evidence="2 3">
    <name type="scientific">Streptomyces incarnatus</name>
    <dbReference type="NCBI Taxonomy" id="665007"/>
    <lineage>
        <taxon>Bacteria</taxon>
        <taxon>Bacillati</taxon>
        <taxon>Actinomycetota</taxon>
        <taxon>Actinomycetes</taxon>
        <taxon>Kitasatosporales</taxon>
        <taxon>Streptomycetaceae</taxon>
        <taxon>Streptomyces</taxon>
    </lineage>
</organism>